<dbReference type="EMBL" id="JAERRH010000007">
    <property type="protein sequence ID" value="MBL1107003.1"/>
    <property type="molecule type" value="Genomic_DNA"/>
</dbReference>
<name>A0ABS1P3R0_9ACTN</name>
<organism evidence="1 2">
    <name type="scientific">Streptomyces musisoli</name>
    <dbReference type="NCBI Taxonomy" id="2802280"/>
    <lineage>
        <taxon>Bacteria</taxon>
        <taxon>Bacillati</taxon>
        <taxon>Actinomycetota</taxon>
        <taxon>Actinomycetes</taxon>
        <taxon>Kitasatosporales</taxon>
        <taxon>Streptomycetaceae</taxon>
        <taxon>Streptomyces</taxon>
    </lineage>
</organism>
<gene>
    <name evidence="1" type="ORF">JK361_20740</name>
</gene>
<dbReference type="Proteomes" id="UP000621386">
    <property type="component" value="Unassembled WGS sequence"/>
</dbReference>
<proteinExistence type="predicted"/>
<reference evidence="1 2" key="1">
    <citation type="submission" date="2021-01" db="EMBL/GenBank/DDBJ databases">
        <title>WGS of actinomycetes isolated from Thailand.</title>
        <authorList>
            <person name="Thawai C."/>
        </authorList>
    </citation>
    <scope>NUCLEOTIDE SEQUENCE [LARGE SCALE GENOMIC DNA]</scope>
    <source>
        <strain evidence="1 2">CH5-8</strain>
    </source>
</reference>
<protein>
    <submittedName>
        <fullName evidence="1">Uncharacterized protein</fullName>
    </submittedName>
</protein>
<keyword evidence="2" id="KW-1185">Reference proteome</keyword>
<evidence type="ECO:0000313" key="1">
    <source>
        <dbReference type="EMBL" id="MBL1107003.1"/>
    </source>
</evidence>
<comment type="caution">
    <text evidence="1">The sequence shown here is derived from an EMBL/GenBank/DDBJ whole genome shotgun (WGS) entry which is preliminary data.</text>
</comment>
<evidence type="ECO:0000313" key="2">
    <source>
        <dbReference type="Proteomes" id="UP000621386"/>
    </source>
</evidence>
<dbReference type="RefSeq" id="WP_201820522.1">
    <property type="nucleotide sequence ID" value="NZ_JAERRH010000007.1"/>
</dbReference>
<accession>A0ABS1P3R0</accession>
<sequence length="155" mass="17287">MARQYETEPVYREEDFVADGALRDVCVLDATIDDWRRMFEGLSAVPGRHVLTWTLSGTTESGALDASAVWSRLEKDPEESASLAIDVDGVWFTCYFFDLDEIGFTFDPSDVVDEATFAPVRAFVTWLGAATGREVIVTMEGTDHAAMPALIRWRP</sequence>